<proteinExistence type="predicted"/>
<protein>
    <submittedName>
        <fullName evidence="1">Uncharacterized protein</fullName>
    </submittedName>
</protein>
<evidence type="ECO:0000313" key="2">
    <source>
        <dbReference type="Proteomes" id="UP001254848"/>
    </source>
</evidence>
<reference evidence="1 2" key="1">
    <citation type="submission" date="2023-07" db="EMBL/GenBank/DDBJ databases">
        <title>The novel representative of Negativicutes class, Anaeroselena agilis gen. nov. sp. nov.</title>
        <authorList>
            <person name="Prokofeva M.I."/>
            <person name="Elcheninov A.G."/>
            <person name="Klyukina A."/>
            <person name="Kublanov I.V."/>
            <person name="Frolov E.N."/>
            <person name="Podosokorskaya O.A."/>
        </authorList>
    </citation>
    <scope>NUCLEOTIDE SEQUENCE [LARGE SCALE GENOMIC DNA]</scope>
    <source>
        <strain evidence="1 2">4137-cl</strain>
    </source>
</reference>
<dbReference type="Proteomes" id="UP001254848">
    <property type="component" value="Unassembled WGS sequence"/>
</dbReference>
<name>A0ABU3P2C0_9FIRM</name>
<gene>
    <name evidence="1" type="ORF">Q4T40_18225</name>
</gene>
<accession>A0ABU3P2C0</accession>
<keyword evidence="2" id="KW-1185">Reference proteome</keyword>
<dbReference type="EMBL" id="JAUOZS010000001">
    <property type="protein sequence ID" value="MDT8903176.1"/>
    <property type="molecule type" value="Genomic_DNA"/>
</dbReference>
<dbReference type="RefSeq" id="WP_413781635.1">
    <property type="nucleotide sequence ID" value="NZ_JAUOZS010000001.1"/>
</dbReference>
<comment type="caution">
    <text evidence="1">The sequence shown here is derived from an EMBL/GenBank/DDBJ whole genome shotgun (WGS) entry which is preliminary data.</text>
</comment>
<evidence type="ECO:0000313" key="1">
    <source>
        <dbReference type="EMBL" id="MDT8903176.1"/>
    </source>
</evidence>
<sequence>MDYAADIAAELAVLRHLGYSEPDVARVVGIYSGYLSWEGLSRNQQRRLAADLKRHTRIARRWYFAVAASAESPLTNH</sequence>
<organism evidence="1 2">
    <name type="scientific">Anaeroselena agilis</name>
    <dbReference type="NCBI Taxonomy" id="3063788"/>
    <lineage>
        <taxon>Bacteria</taxon>
        <taxon>Bacillati</taxon>
        <taxon>Bacillota</taxon>
        <taxon>Negativicutes</taxon>
        <taxon>Acetonemataceae</taxon>
        <taxon>Anaeroselena</taxon>
    </lineage>
</organism>